<keyword evidence="3" id="KW-1185">Reference proteome</keyword>
<accession>A0A0K8PYD9</accession>
<evidence type="ECO:0000313" key="3">
    <source>
        <dbReference type="Proteomes" id="UP000053859"/>
    </source>
</evidence>
<feature type="region of interest" description="Disordered" evidence="1">
    <location>
        <begin position="33"/>
        <end position="66"/>
    </location>
</feature>
<dbReference type="EMBL" id="DF968477">
    <property type="protein sequence ID" value="GAP52748.1"/>
    <property type="molecule type" value="Genomic_DNA"/>
</dbReference>
<protein>
    <submittedName>
        <fullName evidence="2">Integrase</fullName>
    </submittedName>
</protein>
<gene>
    <name evidence="2" type="ORF">SAZU_7627</name>
</gene>
<sequence length="66" mass="7459">MVDGWIWHDCGTRRRKAAGDTAEPRFRYLRHTGNPGLYVRGRHTGTDEADGAQRLSRRGDPPAPDQ</sequence>
<dbReference type="PATRIC" id="fig|146537.3.peg.8037"/>
<reference evidence="2" key="1">
    <citation type="journal article" date="2015" name="Genome Announc.">
        <title>Draft Genome Sequence of Thiostrepton-Producing Streptomyces azureus ATCC 14921.</title>
        <authorList>
            <person name="Sakihara K."/>
            <person name="Maeda J."/>
            <person name="Tashiro K."/>
            <person name="Fujino Y."/>
            <person name="Kuhara S."/>
            <person name="Ohshima T."/>
            <person name="Ogata S."/>
            <person name="Doi K."/>
        </authorList>
    </citation>
    <scope>NUCLEOTIDE SEQUENCE [LARGE SCALE GENOMIC DNA]</scope>
    <source>
        <strain evidence="2">ATCC14921</strain>
    </source>
</reference>
<dbReference type="AlphaFoldDB" id="A0A0K8PYD9"/>
<organism evidence="2 3">
    <name type="scientific">Streptomyces azureus</name>
    <dbReference type="NCBI Taxonomy" id="146537"/>
    <lineage>
        <taxon>Bacteria</taxon>
        <taxon>Bacillati</taxon>
        <taxon>Actinomycetota</taxon>
        <taxon>Actinomycetes</taxon>
        <taxon>Kitasatosporales</taxon>
        <taxon>Streptomycetaceae</taxon>
        <taxon>Streptomyces</taxon>
    </lineage>
</organism>
<evidence type="ECO:0000256" key="1">
    <source>
        <dbReference type="SAM" id="MobiDB-lite"/>
    </source>
</evidence>
<evidence type="ECO:0000313" key="2">
    <source>
        <dbReference type="EMBL" id="GAP52748.1"/>
    </source>
</evidence>
<dbReference type="Proteomes" id="UP000053859">
    <property type="component" value="Unassembled WGS sequence"/>
</dbReference>
<proteinExistence type="predicted"/>
<name>A0A0K8PYD9_STRAJ</name>